<reference evidence="3 4" key="1">
    <citation type="submission" date="2020-03" db="EMBL/GenBank/DDBJ databases">
        <title>Draft Genome Sequence of Cudoniella acicularis.</title>
        <authorList>
            <person name="Buettner E."/>
            <person name="Kellner H."/>
        </authorList>
    </citation>
    <scope>NUCLEOTIDE SEQUENCE [LARGE SCALE GENOMIC DNA]</scope>
    <source>
        <strain evidence="3 4">DSM 108380</strain>
    </source>
</reference>
<comment type="caution">
    <text evidence="3">The sequence shown here is derived from an EMBL/GenBank/DDBJ whole genome shotgun (WGS) entry which is preliminary data.</text>
</comment>
<dbReference type="EMBL" id="JAAMPI010001049">
    <property type="protein sequence ID" value="KAF4626979.1"/>
    <property type="molecule type" value="Genomic_DNA"/>
</dbReference>
<evidence type="ECO:0000313" key="4">
    <source>
        <dbReference type="Proteomes" id="UP000566819"/>
    </source>
</evidence>
<keyword evidence="4" id="KW-1185">Reference proteome</keyword>
<keyword evidence="2" id="KW-0472">Membrane</keyword>
<keyword evidence="2" id="KW-1133">Transmembrane helix</keyword>
<protein>
    <submittedName>
        <fullName evidence="3">Uncharacterized protein</fullName>
    </submittedName>
</protein>
<dbReference type="AlphaFoldDB" id="A0A8H4RE04"/>
<dbReference type="OrthoDB" id="5417887at2759"/>
<organism evidence="3 4">
    <name type="scientific">Cudoniella acicularis</name>
    <dbReference type="NCBI Taxonomy" id="354080"/>
    <lineage>
        <taxon>Eukaryota</taxon>
        <taxon>Fungi</taxon>
        <taxon>Dikarya</taxon>
        <taxon>Ascomycota</taxon>
        <taxon>Pezizomycotina</taxon>
        <taxon>Leotiomycetes</taxon>
        <taxon>Helotiales</taxon>
        <taxon>Tricladiaceae</taxon>
        <taxon>Cudoniella</taxon>
    </lineage>
</organism>
<accession>A0A8H4RE04</accession>
<gene>
    <name evidence="3" type="ORF">G7Y89_g11175</name>
</gene>
<sequence>MSGVMMRLPPCIEGVAFVVEWVQTMYGHYTDTRLAEEPHFQNQYFTILGAVAHEKKIESMKMGVYHIVIRGPTGFRSHCTQCADARHDISVGPKALSAYTAWLSSCSRGSGVVMAQSIVSQSIEHNWLRTGVNNIAGTTPTGLEAEDPQIEAQTHVGSSPRGADGRILATNSNSPTTSSVAKQESAQDQNISGASTLQVDVMLKKEKIGVGIAMSMSVFAGITALIQTSSLHALESPDIHDAVQIIYFGAMEIATTIVGVSIPILRTLIRDTNSSVRDHSKKSGDDTLGDNGTRKTKGVCNYIVTSIAIPGMEMTPDMDS</sequence>
<dbReference type="Proteomes" id="UP000566819">
    <property type="component" value="Unassembled WGS sequence"/>
</dbReference>
<evidence type="ECO:0000256" key="1">
    <source>
        <dbReference type="SAM" id="MobiDB-lite"/>
    </source>
</evidence>
<keyword evidence="2" id="KW-0812">Transmembrane</keyword>
<evidence type="ECO:0000256" key="2">
    <source>
        <dbReference type="SAM" id="Phobius"/>
    </source>
</evidence>
<evidence type="ECO:0000313" key="3">
    <source>
        <dbReference type="EMBL" id="KAF4626979.1"/>
    </source>
</evidence>
<proteinExistence type="predicted"/>
<feature type="transmembrane region" description="Helical" evidence="2">
    <location>
        <begin position="208"/>
        <end position="226"/>
    </location>
</feature>
<feature type="compositionally biased region" description="Polar residues" evidence="1">
    <location>
        <begin position="169"/>
        <end position="191"/>
    </location>
</feature>
<feature type="region of interest" description="Disordered" evidence="1">
    <location>
        <begin position="152"/>
        <end position="191"/>
    </location>
</feature>
<name>A0A8H4RE04_9HELO</name>
<feature type="transmembrane region" description="Helical" evidence="2">
    <location>
        <begin position="246"/>
        <end position="269"/>
    </location>
</feature>